<keyword evidence="3" id="KW-1185">Reference proteome</keyword>
<keyword evidence="2" id="KW-0547">Nucleotide-binding</keyword>
<dbReference type="RefSeq" id="WP_133293115.1">
    <property type="nucleotide sequence ID" value="NZ_SMSJ01000164.1"/>
</dbReference>
<proteinExistence type="predicted"/>
<dbReference type="Gene3D" id="3.40.50.300">
    <property type="entry name" value="P-loop containing nucleotide triphosphate hydrolases"/>
    <property type="match status" value="1"/>
</dbReference>
<organism evidence="2 3">
    <name type="scientific">Dankookia rubra</name>
    <dbReference type="NCBI Taxonomy" id="1442381"/>
    <lineage>
        <taxon>Bacteria</taxon>
        <taxon>Pseudomonadati</taxon>
        <taxon>Pseudomonadota</taxon>
        <taxon>Alphaproteobacteria</taxon>
        <taxon>Acetobacterales</taxon>
        <taxon>Roseomonadaceae</taxon>
        <taxon>Dankookia</taxon>
    </lineage>
</organism>
<dbReference type="Proteomes" id="UP000295096">
    <property type="component" value="Unassembled WGS sequence"/>
</dbReference>
<accession>A0A4R5Q689</accession>
<gene>
    <name evidence="2" type="ORF">E2C06_34725</name>
</gene>
<dbReference type="AlphaFoldDB" id="A0A4R5Q689"/>
<protein>
    <submittedName>
        <fullName evidence="2">ATP-binding protein</fullName>
    </submittedName>
</protein>
<dbReference type="PANTHER" id="PTHR34301">
    <property type="entry name" value="DNA-BINDING PROTEIN-RELATED"/>
    <property type="match status" value="1"/>
</dbReference>
<evidence type="ECO:0000313" key="2">
    <source>
        <dbReference type="EMBL" id="TDH58029.1"/>
    </source>
</evidence>
<dbReference type="PANTHER" id="PTHR34301:SF8">
    <property type="entry name" value="ATPASE DOMAIN-CONTAINING PROTEIN"/>
    <property type="match status" value="1"/>
</dbReference>
<feature type="domain" description="Novel STAND NTPase 1" evidence="1">
    <location>
        <begin position="63"/>
        <end position="277"/>
    </location>
</feature>
<name>A0A4R5Q689_9PROT</name>
<dbReference type="GO" id="GO:0005524">
    <property type="term" value="F:ATP binding"/>
    <property type="evidence" value="ECO:0007669"/>
    <property type="project" value="UniProtKB-KW"/>
</dbReference>
<dbReference type="EMBL" id="SMSJ01000164">
    <property type="protein sequence ID" value="TDH58029.1"/>
    <property type="molecule type" value="Genomic_DNA"/>
</dbReference>
<dbReference type="SUPFAM" id="SSF52540">
    <property type="entry name" value="P-loop containing nucleoside triphosphate hydrolases"/>
    <property type="match status" value="1"/>
</dbReference>
<evidence type="ECO:0000313" key="3">
    <source>
        <dbReference type="Proteomes" id="UP000295096"/>
    </source>
</evidence>
<dbReference type="InterPro" id="IPR049052">
    <property type="entry name" value="nSTAND1"/>
</dbReference>
<dbReference type="InterPro" id="IPR027417">
    <property type="entry name" value="P-loop_NTPase"/>
</dbReference>
<dbReference type="OrthoDB" id="7209686at2"/>
<keyword evidence="2" id="KW-0067">ATP-binding</keyword>
<sequence>MTVLRNFFQTPNNRSNVDVERLVSEAVTHDAEGERRRTFLNLRQRLADAFTPTRPLAGLKVELFGGNESASFIGRKAECLRITRALLEDRSHVVIFGERGRGKTSLANLVVAQAQTASFNIARYVCSTTSDFDTIMRGLFHDMSHWVSGRGRAGYGNDDGIAGLLPPRPLQPSDLPAVCGRLNGKVILLVDEFDRITDDDTRTAVADTIKQLSDLSIPVLFMIIGVSDSPEALLGRHPSIQRCVTRVALPLLKPAEVEQLVERGAAQSRLNFSASARTCIAELARGVPYIAQLLALRAGQAALDNGRTTILGSDLLVAIETAAIEADPRILVLYNLATNAERDARALSVLRAAAAGSQDELGRFQAVPDGLFMRVAGLQVDRAAWQRVLNVDAIRPVRGGCPDLFVFTESMLQQLVLLRTVLLR</sequence>
<reference evidence="2 3" key="1">
    <citation type="journal article" date="2016" name="J. Microbiol.">
        <title>Dankookia rubra gen. nov., sp. nov., an alphaproteobacterium isolated from sediment of a shallow stream.</title>
        <authorList>
            <person name="Kim W.H."/>
            <person name="Kim D.H."/>
            <person name="Kang K."/>
            <person name="Ahn T.Y."/>
        </authorList>
    </citation>
    <scope>NUCLEOTIDE SEQUENCE [LARGE SCALE GENOMIC DNA]</scope>
    <source>
        <strain evidence="2 3">JCM30602</strain>
    </source>
</reference>
<comment type="caution">
    <text evidence="2">The sequence shown here is derived from an EMBL/GenBank/DDBJ whole genome shotgun (WGS) entry which is preliminary data.</text>
</comment>
<dbReference type="Pfam" id="PF20703">
    <property type="entry name" value="nSTAND1"/>
    <property type="match status" value="1"/>
</dbReference>
<evidence type="ECO:0000259" key="1">
    <source>
        <dbReference type="Pfam" id="PF20703"/>
    </source>
</evidence>